<keyword evidence="12" id="KW-0902">Two-component regulatory system</keyword>
<dbReference type="SMART" id="SM00387">
    <property type="entry name" value="HATPase_c"/>
    <property type="match status" value="1"/>
</dbReference>
<keyword evidence="6" id="KW-0808">Transferase</keyword>
<dbReference type="FunFam" id="3.30.565.10:FF:000006">
    <property type="entry name" value="Sensor histidine kinase WalK"/>
    <property type="match status" value="1"/>
</dbReference>
<dbReference type="Gene3D" id="1.10.287.130">
    <property type="match status" value="1"/>
</dbReference>
<evidence type="ECO:0000256" key="11">
    <source>
        <dbReference type="ARBA" id="ARBA00022989"/>
    </source>
</evidence>
<reference evidence="16 17" key="1">
    <citation type="submission" date="2019-03" db="EMBL/GenBank/DDBJ databases">
        <title>Genomic Encyclopedia of Type Strains, Phase IV (KMG-IV): sequencing the most valuable type-strain genomes for metagenomic binning, comparative biology and taxonomic classification.</title>
        <authorList>
            <person name="Goeker M."/>
        </authorList>
    </citation>
    <scope>NUCLEOTIDE SEQUENCE [LARGE SCALE GENOMIC DNA]</scope>
    <source>
        <strain evidence="16 17">DSM 29489</strain>
    </source>
</reference>
<comment type="subcellular location">
    <subcellularLocation>
        <location evidence="2">Cell membrane</location>
        <topology evidence="2">Multi-pass membrane protein</topology>
    </subcellularLocation>
</comment>
<keyword evidence="10" id="KW-0067">ATP-binding</keyword>
<evidence type="ECO:0000256" key="2">
    <source>
        <dbReference type="ARBA" id="ARBA00004651"/>
    </source>
</evidence>
<dbReference type="Pfam" id="PF00512">
    <property type="entry name" value="HisKA"/>
    <property type="match status" value="1"/>
</dbReference>
<feature type="domain" description="Histidine kinase" evidence="15">
    <location>
        <begin position="156"/>
        <end position="373"/>
    </location>
</feature>
<evidence type="ECO:0000256" key="12">
    <source>
        <dbReference type="ARBA" id="ARBA00023012"/>
    </source>
</evidence>
<dbReference type="InterPro" id="IPR005467">
    <property type="entry name" value="His_kinase_dom"/>
</dbReference>
<evidence type="ECO:0000256" key="4">
    <source>
        <dbReference type="ARBA" id="ARBA00022475"/>
    </source>
</evidence>
<evidence type="ECO:0000313" key="17">
    <source>
        <dbReference type="Proteomes" id="UP000295726"/>
    </source>
</evidence>
<evidence type="ECO:0000256" key="14">
    <source>
        <dbReference type="SAM" id="Phobius"/>
    </source>
</evidence>
<keyword evidence="5" id="KW-0597">Phosphoprotein</keyword>
<dbReference type="AlphaFoldDB" id="A0A4R3JZG7"/>
<evidence type="ECO:0000256" key="7">
    <source>
        <dbReference type="ARBA" id="ARBA00022692"/>
    </source>
</evidence>
<evidence type="ECO:0000256" key="1">
    <source>
        <dbReference type="ARBA" id="ARBA00000085"/>
    </source>
</evidence>
<evidence type="ECO:0000256" key="3">
    <source>
        <dbReference type="ARBA" id="ARBA00012438"/>
    </source>
</evidence>
<organism evidence="16 17">
    <name type="scientific">Muricomes intestini</name>
    <dbReference type="NCBI Taxonomy" id="1796634"/>
    <lineage>
        <taxon>Bacteria</taxon>
        <taxon>Bacillati</taxon>
        <taxon>Bacillota</taxon>
        <taxon>Clostridia</taxon>
        <taxon>Lachnospirales</taxon>
        <taxon>Lachnospiraceae</taxon>
        <taxon>Muricomes</taxon>
    </lineage>
</organism>
<dbReference type="SMART" id="SM00388">
    <property type="entry name" value="HisKA"/>
    <property type="match status" value="1"/>
</dbReference>
<keyword evidence="4" id="KW-1003">Cell membrane</keyword>
<protein>
    <recommendedName>
        <fullName evidence="3">histidine kinase</fullName>
        <ecNumber evidence="3">2.7.13.3</ecNumber>
    </recommendedName>
</protein>
<accession>A0A4R3JZG7</accession>
<evidence type="ECO:0000256" key="8">
    <source>
        <dbReference type="ARBA" id="ARBA00022741"/>
    </source>
</evidence>
<keyword evidence="13 14" id="KW-0472">Membrane</keyword>
<dbReference type="EC" id="2.7.13.3" evidence="3"/>
<name>A0A4R3JZG7_9FIRM</name>
<comment type="caution">
    <text evidence="16">The sequence shown here is derived from an EMBL/GenBank/DDBJ whole genome shotgun (WGS) entry which is preliminary data.</text>
</comment>
<dbReference type="Gene3D" id="3.30.565.10">
    <property type="entry name" value="Histidine kinase-like ATPase, C-terminal domain"/>
    <property type="match status" value="1"/>
</dbReference>
<dbReference type="Pfam" id="PF02518">
    <property type="entry name" value="HATPase_c"/>
    <property type="match status" value="1"/>
</dbReference>
<evidence type="ECO:0000256" key="5">
    <source>
        <dbReference type="ARBA" id="ARBA00022553"/>
    </source>
</evidence>
<dbReference type="PANTHER" id="PTHR45528:SF1">
    <property type="entry name" value="SENSOR HISTIDINE KINASE CPXA"/>
    <property type="match status" value="1"/>
</dbReference>
<evidence type="ECO:0000256" key="9">
    <source>
        <dbReference type="ARBA" id="ARBA00022777"/>
    </source>
</evidence>
<dbReference type="PRINTS" id="PR00344">
    <property type="entry name" value="BCTRLSENSOR"/>
</dbReference>
<keyword evidence="8" id="KW-0547">Nucleotide-binding</keyword>
<dbReference type="GO" id="GO:0000155">
    <property type="term" value="F:phosphorelay sensor kinase activity"/>
    <property type="evidence" value="ECO:0007669"/>
    <property type="project" value="InterPro"/>
</dbReference>
<evidence type="ECO:0000256" key="6">
    <source>
        <dbReference type="ARBA" id="ARBA00022679"/>
    </source>
</evidence>
<dbReference type="SUPFAM" id="SSF55874">
    <property type="entry name" value="ATPase domain of HSP90 chaperone/DNA topoisomerase II/histidine kinase"/>
    <property type="match status" value="1"/>
</dbReference>
<keyword evidence="17" id="KW-1185">Reference proteome</keyword>
<comment type="catalytic activity">
    <reaction evidence="1">
        <text>ATP + protein L-histidine = ADP + protein N-phospho-L-histidine.</text>
        <dbReference type="EC" id="2.7.13.3"/>
    </reaction>
</comment>
<dbReference type="PANTHER" id="PTHR45528">
    <property type="entry name" value="SENSOR HISTIDINE KINASE CPXA"/>
    <property type="match status" value="1"/>
</dbReference>
<dbReference type="InterPro" id="IPR003661">
    <property type="entry name" value="HisK_dim/P_dom"/>
</dbReference>
<dbReference type="InterPro" id="IPR003594">
    <property type="entry name" value="HATPase_dom"/>
</dbReference>
<evidence type="ECO:0000259" key="15">
    <source>
        <dbReference type="PROSITE" id="PS50109"/>
    </source>
</evidence>
<sequence>MKSKNNNEFDYTRLQIKILFALIGVLAAFLLAIALMYFFHWSSIGGRWITQIAADFLQVGFFVAQNIYQPFFILLILLICVGLFFIIRAFLRYVTKPLCDVEQSLGMILIDNSEEIRLSEELTAITQRLNAMKQTLERRKLEAQSAEQRKNELVMYLAHDIRTPLTSVIGYLNLLEEVENMPPEQKKKYTHIALDKAYRLEKMINEFFEITRYNLQQIKIEKADIDLYYMLVQLTDELLPVLSSHGNTAVLHADEELKLYGDAEKLGRVFTNVLKNAAAYSYPNTVIQITAQKSGSNTVTITFQNKGDTIPPEKCNAIFEKFYRLDEARTSDTGGAGLGLAIAKEIIILHGGSITVESREHITSFIITLPLNHTAS</sequence>
<gene>
    <name evidence="16" type="ORF">EDD59_13913</name>
</gene>
<evidence type="ECO:0000256" key="13">
    <source>
        <dbReference type="ARBA" id="ARBA00023136"/>
    </source>
</evidence>
<dbReference type="InterPro" id="IPR036097">
    <property type="entry name" value="HisK_dim/P_sf"/>
</dbReference>
<feature type="transmembrane region" description="Helical" evidence="14">
    <location>
        <begin position="20"/>
        <end position="39"/>
    </location>
</feature>
<dbReference type="PROSITE" id="PS50109">
    <property type="entry name" value="HIS_KIN"/>
    <property type="match status" value="1"/>
</dbReference>
<dbReference type="CDD" id="cd00082">
    <property type="entry name" value="HisKA"/>
    <property type="match status" value="1"/>
</dbReference>
<keyword evidence="9 16" id="KW-0418">Kinase</keyword>
<dbReference type="SUPFAM" id="SSF47384">
    <property type="entry name" value="Homodimeric domain of signal transducing histidine kinase"/>
    <property type="match status" value="1"/>
</dbReference>
<dbReference type="Proteomes" id="UP000295726">
    <property type="component" value="Unassembled WGS sequence"/>
</dbReference>
<proteinExistence type="predicted"/>
<dbReference type="InterPro" id="IPR050398">
    <property type="entry name" value="HssS/ArlS-like"/>
</dbReference>
<dbReference type="EMBL" id="SLZZ01000039">
    <property type="protein sequence ID" value="TCS74389.1"/>
    <property type="molecule type" value="Genomic_DNA"/>
</dbReference>
<dbReference type="GO" id="GO:0005886">
    <property type="term" value="C:plasma membrane"/>
    <property type="evidence" value="ECO:0007669"/>
    <property type="project" value="UniProtKB-SubCell"/>
</dbReference>
<keyword evidence="7 14" id="KW-0812">Transmembrane</keyword>
<dbReference type="GO" id="GO:0005524">
    <property type="term" value="F:ATP binding"/>
    <property type="evidence" value="ECO:0007669"/>
    <property type="project" value="UniProtKB-KW"/>
</dbReference>
<dbReference type="InterPro" id="IPR036890">
    <property type="entry name" value="HATPase_C_sf"/>
</dbReference>
<evidence type="ECO:0000313" key="16">
    <source>
        <dbReference type="EMBL" id="TCS74389.1"/>
    </source>
</evidence>
<keyword evidence="11 14" id="KW-1133">Transmembrane helix</keyword>
<feature type="transmembrane region" description="Helical" evidence="14">
    <location>
        <begin position="71"/>
        <end position="91"/>
    </location>
</feature>
<dbReference type="InterPro" id="IPR004358">
    <property type="entry name" value="Sig_transdc_His_kin-like_C"/>
</dbReference>
<evidence type="ECO:0000256" key="10">
    <source>
        <dbReference type="ARBA" id="ARBA00022840"/>
    </source>
</evidence>